<proteinExistence type="predicted"/>
<dbReference type="Pfam" id="PF01943">
    <property type="entry name" value="Polysacc_synt"/>
    <property type="match status" value="1"/>
</dbReference>
<feature type="transmembrane region" description="Helical" evidence="6">
    <location>
        <begin position="379"/>
        <end position="399"/>
    </location>
</feature>
<evidence type="ECO:0000313" key="8">
    <source>
        <dbReference type="Proteomes" id="UP000033423"/>
    </source>
</evidence>
<accession>A0A0F3GSP0</accession>
<sequence>MLKNYVFILIARGLRIGVGLLLLFGVARYLSVGEFGDFLFVVNLAASVMSIAFYGIGQAVVRDVSADITLAPQYVGAAFKLRSHLTLVSVVVLIAVCIFMDIRGQILLALVIAATSEVFRSFSDLAKEVYRSFERMRYDTLVTTLYSAIVMTLVTVAIFFDATMVFIVAAICLANLVQFFVSVRVMLKHFVVPDATVEPRIMKGFIKDAFSLGVGALCAQLIWRAPTLVLKRMRSGVDVALFEAAHGLILQTLILNEVFITVLLPRLSALISTQDHARIRQIGARLLKTLMLLFINVYLVFFVFHSGIIGLLYGQKYVASGFVLMVLSPSLIFISLTGVCHIFLISMKLQRQFILCNAIATGVLLLSLPLAVHRYGYEGAAFASLFTYAVNFVVSLYMTNRHVFKVPLRQMLRALGLSVVIAFVSAAVRDFNQAAAFFVLEASFLLMATNAGILDADEKLYLKTIALQLIKPKKKKERGASAS</sequence>
<dbReference type="Proteomes" id="UP000033423">
    <property type="component" value="Unassembled WGS sequence"/>
</dbReference>
<comment type="caution">
    <text evidence="7">The sequence shown here is derived from an EMBL/GenBank/DDBJ whole genome shotgun (WGS) entry which is preliminary data.</text>
</comment>
<dbReference type="AlphaFoldDB" id="A0A0F3GSP0"/>
<evidence type="ECO:0000256" key="2">
    <source>
        <dbReference type="ARBA" id="ARBA00022475"/>
    </source>
</evidence>
<dbReference type="CDD" id="cd13128">
    <property type="entry name" value="MATE_Wzx_like"/>
    <property type="match status" value="1"/>
</dbReference>
<protein>
    <submittedName>
        <fullName evidence="7">Polysaccharide biosynthesis protein</fullName>
    </submittedName>
</protein>
<reference evidence="7 8" key="1">
    <citation type="submission" date="2015-02" db="EMBL/GenBank/DDBJ databases">
        <title>Single-cell genomics of uncultivated deep-branching MTB reveals a conserved set of magnetosome genes.</title>
        <authorList>
            <person name="Kolinko S."/>
            <person name="Richter M."/>
            <person name="Glockner F.O."/>
            <person name="Brachmann A."/>
            <person name="Schuler D."/>
        </authorList>
    </citation>
    <scope>NUCLEOTIDE SEQUENCE [LARGE SCALE GENOMIC DNA]</scope>
    <source>
        <strain evidence="7">TM-1</strain>
    </source>
</reference>
<evidence type="ECO:0000313" key="7">
    <source>
        <dbReference type="EMBL" id="KJU84832.1"/>
    </source>
</evidence>
<keyword evidence="2" id="KW-1003">Cell membrane</keyword>
<dbReference type="InterPro" id="IPR050833">
    <property type="entry name" value="Poly_Biosynth_Transport"/>
</dbReference>
<gene>
    <name evidence="7" type="ORF">MBAV_002955</name>
</gene>
<keyword evidence="8" id="KW-1185">Reference proteome</keyword>
<evidence type="ECO:0000256" key="1">
    <source>
        <dbReference type="ARBA" id="ARBA00004651"/>
    </source>
</evidence>
<comment type="subcellular location">
    <subcellularLocation>
        <location evidence="1">Cell membrane</location>
        <topology evidence="1">Multi-pass membrane protein</topology>
    </subcellularLocation>
</comment>
<name>A0A0F3GSP0_9BACT</name>
<keyword evidence="3 6" id="KW-0812">Transmembrane</keyword>
<evidence type="ECO:0000256" key="5">
    <source>
        <dbReference type="ARBA" id="ARBA00023136"/>
    </source>
</evidence>
<keyword evidence="4 6" id="KW-1133">Transmembrane helix</keyword>
<feature type="transmembrane region" description="Helical" evidence="6">
    <location>
        <begin position="319"/>
        <end position="346"/>
    </location>
</feature>
<feature type="transmembrane region" description="Helical" evidence="6">
    <location>
        <begin position="6"/>
        <end position="26"/>
    </location>
</feature>
<feature type="transmembrane region" description="Helical" evidence="6">
    <location>
        <begin position="166"/>
        <end position="187"/>
    </location>
</feature>
<dbReference type="EMBL" id="LACI01001272">
    <property type="protein sequence ID" value="KJU84832.1"/>
    <property type="molecule type" value="Genomic_DNA"/>
</dbReference>
<dbReference type="InterPro" id="IPR002797">
    <property type="entry name" value="Polysacc_synth"/>
</dbReference>
<feature type="transmembrane region" description="Helical" evidence="6">
    <location>
        <begin position="141"/>
        <end position="160"/>
    </location>
</feature>
<feature type="transmembrane region" description="Helical" evidence="6">
    <location>
        <begin position="434"/>
        <end position="454"/>
    </location>
</feature>
<dbReference type="GO" id="GO:0005886">
    <property type="term" value="C:plasma membrane"/>
    <property type="evidence" value="ECO:0007669"/>
    <property type="project" value="UniProtKB-SubCell"/>
</dbReference>
<feature type="transmembrane region" description="Helical" evidence="6">
    <location>
        <begin position="38"/>
        <end position="61"/>
    </location>
</feature>
<keyword evidence="5 6" id="KW-0472">Membrane</keyword>
<feature type="transmembrane region" description="Helical" evidence="6">
    <location>
        <begin position="290"/>
        <end position="313"/>
    </location>
</feature>
<dbReference type="PANTHER" id="PTHR30250">
    <property type="entry name" value="PST FAMILY PREDICTED COLANIC ACID TRANSPORTER"/>
    <property type="match status" value="1"/>
</dbReference>
<evidence type="ECO:0000256" key="4">
    <source>
        <dbReference type="ARBA" id="ARBA00022989"/>
    </source>
</evidence>
<feature type="transmembrane region" description="Helical" evidence="6">
    <location>
        <begin position="208"/>
        <end position="225"/>
    </location>
</feature>
<feature type="transmembrane region" description="Helical" evidence="6">
    <location>
        <begin position="411"/>
        <end position="428"/>
    </location>
</feature>
<feature type="transmembrane region" description="Helical" evidence="6">
    <location>
        <begin position="353"/>
        <end position="373"/>
    </location>
</feature>
<feature type="transmembrane region" description="Helical" evidence="6">
    <location>
        <begin position="245"/>
        <end position="269"/>
    </location>
</feature>
<evidence type="ECO:0000256" key="3">
    <source>
        <dbReference type="ARBA" id="ARBA00022692"/>
    </source>
</evidence>
<feature type="transmembrane region" description="Helical" evidence="6">
    <location>
        <begin position="81"/>
        <end position="100"/>
    </location>
</feature>
<organism evidence="7 8">
    <name type="scientific">Candidatus Magnetobacterium bavaricum</name>
    <dbReference type="NCBI Taxonomy" id="29290"/>
    <lineage>
        <taxon>Bacteria</taxon>
        <taxon>Pseudomonadati</taxon>
        <taxon>Nitrospirota</taxon>
        <taxon>Thermodesulfovibrionia</taxon>
        <taxon>Thermodesulfovibrionales</taxon>
        <taxon>Candidatus Magnetobacteriaceae</taxon>
        <taxon>Candidatus Magnetobacterium</taxon>
    </lineage>
</organism>
<evidence type="ECO:0000256" key="6">
    <source>
        <dbReference type="SAM" id="Phobius"/>
    </source>
</evidence>
<dbReference type="PANTHER" id="PTHR30250:SF11">
    <property type="entry name" value="O-ANTIGEN TRANSPORTER-RELATED"/>
    <property type="match status" value="1"/>
</dbReference>